<evidence type="ECO:0000256" key="4">
    <source>
        <dbReference type="ARBA" id="ARBA00022475"/>
    </source>
</evidence>
<dbReference type="InterPro" id="IPR005838">
    <property type="entry name" value="T3SS_IM_P"/>
</dbReference>
<comment type="subcellular location">
    <subcellularLocation>
        <location evidence="12">Cell membrane</location>
        <topology evidence="12">Multi-pass membrane protein</topology>
    </subcellularLocation>
    <subcellularLocation>
        <location evidence="12">Bacterial flagellum basal body</location>
    </subcellularLocation>
</comment>
<evidence type="ECO:0000256" key="3">
    <source>
        <dbReference type="ARBA" id="ARBA00022448"/>
    </source>
</evidence>
<feature type="transmembrane region" description="Helical" evidence="12">
    <location>
        <begin position="245"/>
        <end position="265"/>
    </location>
</feature>
<keyword evidence="11 12" id="KW-1006">Bacterial flagellum protein export</keyword>
<feature type="transmembrane region" description="Helical" evidence="12">
    <location>
        <begin position="209"/>
        <end position="233"/>
    </location>
</feature>
<keyword evidence="13" id="KW-0282">Flagellum</keyword>
<dbReference type="NCBIfam" id="TIGR01103">
    <property type="entry name" value="fliP"/>
    <property type="match status" value="1"/>
</dbReference>
<protein>
    <recommendedName>
        <fullName evidence="2 12">Flagellar biosynthetic protein FliP</fullName>
    </recommendedName>
</protein>
<keyword evidence="3 12" id="KW-0813">Transport</keyword>
<dbReference type="NCBIfam" id="NF009438">
    <property type="entry name" value="PRK12797.1"/>
    <property type="match status" value="1"/>
</dbReference>
<keyword evidence="6 12" id="KW-1005">Bacterial flagellum biogenesis</keyword>
<reference evidence="13 14" key="1">
    <citation type="submission" date="2021-03" db="EMBL/GenBank/DDBJ databases">
        <title>Genomic Encyclopedia of Type Strains, Phase IV (KMG-IV): sequencing the most valuable type-strain genomes for metagenomic binning, comparative biology and taxonomic classification.</title>
        <authorList>
            <person name="Goeker M."/>
        </authorList>
    </citation>
    <scope>NUCLEOTIDE SEQUENCE [LARGE SCALE GENOMIC DNA]</scope>
    <source>
        <strain evidence="13 14">DSM 28783</strain>
    </source>
</reference>
<keyword evidence="5 12" id="KW-0812">Transmembrane</keyword>
<evidence type="ECO:0000256" key="1">
    <source>
        <dbReference type="ARBA" id="ARBA00006257"/>
    </source>
</evidence>
<keyword evidence="4 12" id="KW-1003">Cell membrane</keyword>
<evidence type="ECO:0000256" key="7">
    <source>
        <dbReference type="ARBA" id="ARBA00022927"/>
    </source>
</evidence>
<keyword evidence="10" id="KW-0975">Bacterial flagellum</keyword>
<dbReference type="PRINTS" id="PR00951">
    <property type="entry name" value="FLGBIOSNFLIP"/>
</dbReference>
<dbReference type="RefSeq" id="WP_209700360.1">
    <property type="nucleotide sequence ID" value="NZ_JAGGLM010000001.1"/>
</dbReference>
<dbReference type="Pfam" id="PF00813">
    <property type="entry name" value="FliP"/>
    <property type="match status" value="1"/>
</dbReference>
<dbReference type="EMBL" id="JAGGLM010000001">
    <property type="protein sequence ID" value="MBP2031390.1"/>
    <property type="molecule type" value="Genomic_DNA"/>
</dbReference>
<proteinExistence type="inferred from homology"/>
<comment type="similarity">
    <text evidence="1 12">Belongs to the FliP/MopC/SpaP family.</text>
</comment>
<keyword evidence="9 12" id="KW-0472">Membrane</keyword>
<accession>A0ABS4KMZ4</accession>
<evidence type="ECO:0000256" key="8">
    <source>
        <dbReference type="ARBA" id="ARBA00022989"/>
    </source>
</evidence>
<dbReference type="InterPro" id="IPR005837">
    <property type="entry name" value="FliP"/>
</dbReference>
<evidence type="ECO:0000256" key="2">
    <source>
        <dbReference type="ARBA" id="ARBA00021714"/>
    </source>
</evidence>
<keyword evidence="7 12" id="KW-0653">Protein transport</keyword>
<keyword evidence="13" id="KW-0966">Cell projection</keyword>
<feature type="transmembrane region" description="Helical" evidence="12">
    <location>
        <begin position="106"/>
        <end position="125"/>
    </location>
</feature>
<evidence type="ECO:0000256" key="5">
    <source>
        <dbReference type="ARBA" id="ARBA00022692"/>
    </source>
</evidence>
<evidence type="ECO:0000256" key="6">
    <source>
        <dbReference type="ARBA" id="ARBA00022795"/>
    </source>
</evidence>
<keyword evidence="14" id="KW-1185">Reference proteome</keyword>
<sequence>MKNKYRNGFITISILIFVIAILNIHNVVYAAPDASQTMPIPNINVSMNNSSASTPQQYVQNIRLLIMLTVLTLLPSFVMMMTSFVRIIVVFGFLRNAMGTQQSPPNSILIGLALFMTVFIMNPVYQKINTNAIQPYIENKITQDQAIDAGAKPLREFMLKETYKKDLKLFVDQAKVNYKITANGENAPLYVVIPAYMISELKTAFEIGFLIYIPFVIIDMVVASVLMSMGMFMLPPTMVSLPFKLILFVMVDGWYLLVKSLIASFS</sequence>
<dbReference type="PANTHER" id="PTHR30587">
    <property type="entry name" value="FLAGELLAR BIOSYNTHETIC PROTEIN FLIP"/>
    <property type="match status" value="1"/>
</dbReference>
<keyword evidence="8 12" id="KW-1133">Transmembrane helix</keyword>
<evidence type="ECO:0000313" key="14">
    <source>
        <dbReference type="Proteomes" id="UP001519307"/>
    </source>
</evidence>
<evidence type="ECO:0000256" key="12">
    <source>
        <dbReference type="RuleBase" id="RU362069"/>
    </source>
</evidence>
<dbReference type="PROSITE" id="PS01061">
    <property type="entry name" value="FLIP_2"/>
    <property type="match status" value="1"/>
</dbReference>
<gene>
    <name evidence="12" type="primary">fliP</name>
    <name evidence="13" type="ORF">J2Z42_000055</name>
</gene>
<evidence type="ECO:0000256" key="10">
    <source>
        <dbReference type="ARBA" id="ARBA00023143"/>
    </source>
</evidence>
<evidence type="ECO:0000256" key="9">
    <source>
        <dbReference type="ARBA" id="ARBA00023136"/>
    </source>
</evidence>
<dbReference type="Proteomes" id="UP001519307">
    <property type="component" value="Unassembled WGS sequence"/>
</dbReference>
<feature type="transmembrane region" description="Helical" evidence="12">
    <location>
        <begin position="64"/>
        <end position="94"/>
    </location>
</feature>
<organism evidence="13 14">
    <name type="scientific">Clostridium algifaecis</name>
    <dbReference type="NCBI Taxonomy" id="1472040"/>
    <lineage>
        <taxon>Bacteria</taxon>
        <taxon>Bacillati</taxon>
        <taxon>Bacillota</taxon>
        <taxon>Clostridia</taxon>
        <taxon>Eubacteriales</taxon>
        <taxon>Clostridiaceae</taxon>
        <taxon>Clostridium</taxon>
    </lineage>
</organism>
<name>A0ABS4KMZ4_9CLOT</name>
<evidence type="ECO:0000256" key="11">
    <source>
        <dbReference type="ARBA" id="ARBA00023225"/>
    </source>
</evidence>
<comment type="caution">
    <text evidence="13">The sequence shown here is derived from an EMBL/GenBank/DDBJ whole genome shotgun (WGS) entry which is preliminary data.</text>
</comment>
<evidence type="ECO:0000313" key="13">
    <source>
        <dbReference type="EMBL" id="MBP2031390.1"/>
    </source>
</evidence>
<keyword evidence="13" id="KW-0969">Cilium</keyword>
<dbReference type="PRINTS" id="PR01302">
    <property type="entry name" value="TYPE3IMPPROT"/>
</dbReference>
<dbReference type="PROSITE" id="PS01060">
    <property type="entry name" value="FLIP_1"/>
    <property type="match status" value="1"/>
</dbReference>
<dbReference type="PANTHER" id="PTHR30587:SF0">
    <property type="entry name" value="FLAGELLAR BIOSYNTHETIC PROTEIN FLIP"/>
    <property type="match status" value="1"/>
</dbReference>
<comment type="function">
    <text evidence="12">Plays a role in the flagellum-specific transport system.</text>
</comment>